<sequence length="190" mass="19051">MHEHHPDAIEANLETHPVKLAIIVAIGAVALVVGIILLVQFAIGAYAKRSSKDDPAMSAATVAQRIAPVAKLAIDPNAKAPEPAKAEPAKAGMVPVVAAVIPPAAAKAGGAADGKKVYDTTCVACHGAGIAGAPKFGDKAAWAPHIKGGVPHLYEIALKGKGAMPAKGGNASLPDADVKAAVDYMVNAAK</sequence>
<reference evidence="9 10" key="1">
    <citation type="submission" date="2020-04" db="EMBL/GenBank/DDBJ databases">
        <title>Usitatibacter rugosus gen. nov., sp. nov. and Usitatibacter palustris sp. nov., novel members of Usitatibacteraceae fam. nov. within the order Nitrosomonadales isolated from soil.</title>
        <authorList>
            <person name="Huber K.J."/>
            <person name="Neumann-Schaal M."/>
            <person name="Geppert A."/>
            <person name="Luckner M."/>
            <person name="Wanner G."/>
            <person name="Overmann J."/>
        </authorList>
    </citation>
    <scope>NUCLEOTIDE SEQUENCE [LARGE SCALE GENOMIC DNA]</scope>
    <source>
        <strain evidence="9 10">0125_3</strain>
    </source>
</reference>
<keyword evidence="7" id="KW-0812">Transmembrane</keyword>
<keyword evidence="7" id="KW-1133">Transmembrane helix</keyword>
<feature type="domain" description="Cytochrome c" evidence="8">
    <location>
        <begin position="109"/>
        <end position="189"/>
    </location>
</feature>
<organism evidence="9 10">
    <name type="scientific">Usitatibacter rugosus</name>
    <dbReference type="NCBI Taxonomy" id="2732067"/>
    <lineage>
        <taxon>Bacteria</taxon>
        <taxon>Pseudomonadati</taxon>
        <taxon>Pseudomonadota</taxon>
        <taxon>Betaproteobacteria</taxon>
        <taxon>Nitrosomonadales</taxon>
        <taxon>Usitatibacteraceae</taxon>
        <taxon>Usitatibacter</taxon>
    </lineage>
</organism>
<proteinExistence type="predicted"/>
<dbReference type="PRINTS" id="PR00607">
    <property type="entry name" value="CYTCHROMECIE"/>
</dbReference>
<dbReference type="InterPro" id="IPR009056">
    <property type="entry name" value="Cyt_c-like_dom"/>
</dbReference>
<evidence type="ECO:0000256" key="5">
    <source>
        <dbReference type="ARBA" id="ARBA00023004"/>
    </source>
</evidence>
<evidence type="ECO:0000256" key="2">
    <source>
        <dbReference type="ARBA" id="ARBA00022617"/>
    </source>
</evidence>
<feature type="transmembrane region" description="Helical" evidence="7">
    <location>
        <begin position="20"/>
        <end position="47"/>
    </location>
</feature>
<evidence type="ECO:0000256" key="6">
    <source>
        <dbReference type="PROSITE-ProRule" id="PRU00433"/>
    </source>
</evidence>
<dbReference type="AlphaFoldDB" id="A0A6M4H0V3"/>
<protein>
    <recommendedName>
        <fullName evidence="8">Cytochrome c domain-containing protein</fullName>
    </recommendedName>
</protein>
<dbReference type="PANTHER" id="PTHR40942">
    <property type="match status" value="1"/>
</dbReference>
<dbReference type="GO" id="GO:0005506">
    <property type="term" value="F:iron ion binding"/>
    <property type="evidence" value="ECO:0007669"/>
    <property type="project" value="InterPro"/>
</dbReference>
<accession>A0A6M4H0V3</accession>
<dbReference type="Pfam" id="PF13442">
    <property type="entry name" value="Cytochrome_CBB3"/>
    <property type="match status" value="1"/>
</dbReference>
<evidence type="ECO:0000256" key="1">
    <source>
        <dbReference type="ARBA" id="ARBA00022448"/>
    </source>
</evidence>
<dbReference type="GO" id="GO:0020037">
    <property type="term" value="F:heme binding"/>
    <property type="evidence" value="ECO:0007669"/>
    <property type="project" value="InterPro"/>
</dbReference>
<dbReference type="GO" id="GO:0009055">
    <property type="term" value="F:electron transfer activity"/>
    <property type="evidence" value="ECO:0007669"/>
    <property type="project" value="InterPro"/>
</dbReference>
<keyword evidence="10" id="KW-1185">Reference proteome</keyword>
<dbReference type="KEGG" id="uru:DSM104443_04230"/>
<evidence type="ECO:0000256" key="3">
    <source>
        <dbReference type="ARBA" id="ARBA00022723"/>
    </source>
</evidence>
<dbReference type="Proteomes" id="UP000501534">
    <property type="component" value="Chromosome"/>
</dbReference>
<evidence type="ECO:0000313" key="9">
    <source>
        <dbReference type="EMBL" id="QJR13136.1"/>
    </source>
</evidence>
<dbReference type="PANTHER" id="PTHR40942:SF4">
    <property type="entry name" value="CYTOCHROME C5"/>
    <property type="match status" value="1"/>
</dbReference>
<keyword evidence="2 6" id="KW-0349">Heme</keyword>
<dbReference type="SUPFAM" id="SSF46626">
    <property type="entry name" value="Cytochrome c"/>
    <property type="match status" value="1"/>
</dbReference>
<evidence type="ECO:0000256" key="7">
    <source>
        <dbReference type="SAM" id="Phobius"/>
    </source>
</evidence>
<dbReference type="EMBL" id="CP053069">
    <property type="protein sequence ID" value="QJR13136.1"/>
    <property type="molecule type" value="Genomic_DNA"/>
</dbReference>
<dbReference type="Gene3D" id="1.10.760.10">
    <property type="entry name" value="Cytochrome c-like domain"/>
    <property type="match status" value="1"/>
</dbReference>
<dbReference type="RefSeq" id="WP_171095948.1">
    <property type="nucleotide sequence ID" value="NZ_CP053069.1"/>
</dbReference>
<name>A0A6M4H0V3_9PROT</name>
<keyword evidence="5 6" id="KW-0408">Iron</keyword>
<evidence type="ECO:0000256" key="4">
    <source>
        <dbReference type="ARBA" id="ARBA00022982"/>
    </source>
</evidence>
<keyword evidence="4" id="KW-0249">Electron transport</keyword>
<keyword evidence="7" id="KW-0472">Membrane</keyword>
<dbReference type="InterPro" id="IPR036909">
    <property type="entry name" value="Cyt_c-like_dom_sf"/>
</dbReference>
<evidence type="ECO:0000313" key="10">
    <source>
        <dbReference type="Proteomes" id="UP000501534"/>
    </source>
</evidence>
<evidence type="ECO:0000259" key="8">
    <source>
        <dbReference type="PROSITE" id="PS51007"/>
    </source>
</evidence>
<keyword evidence="3 6" id="KW-0479">Metal-binding</keyword>
<keyword evidence="1" id="KW-0813">Transport</keyword>
<dbReference type="PROSITE" id="PS51007">
    <property type="entry name" value="CYTC"/>
    <property type="match status" value="1"/>
</dbReference>
<gene>
    <name evidence="9" type="ORF">DSM104443_04230</name>
</gene>
<dbReference type="InterPro" id="IPR002323">
    <property type="entry name" value="Cyt_CIE"/>
</dbReference>